<gene>
    <name evidence="3" type="ORF">SKC37_00350</name>
</gene>
<proteinExistence type="predicted"/>
<feature type="domain" description="FHA" evidence="2">
    <location>
        <begin position="4"/>
        <end position="53"/>
    </location>
</feature>
<dbReference type="EMBL" id="JBBKXX010000001">
    <property type="protein sequence ID" value="MFD3407090.1"/>
    <property type="molecule type" value="Genomic_DNA"/>
</dbReference>
<organism evidence="3 4">
    <name type="scientific">Aquirufa esocilacus</name>
    <dbReference type="NCBI Taxonomy" id="3096513"/>
    <lineage>
        <taxon>Bacteria</taxon>
        <taxon>Pseudomonadati</taxon>
        <taxon>Bacteroidota</taxon>
        <taxon>Cytophagia</taxon>
        <taxon>Cytophagales</taxon>
        <taxon>Flectobacillaceae</taxon>
        <taxon>Aquirufa</taxon>
    </lineage>
</organism>
<keyword evidence="1" id="KW-0812">Transmembrane</keyword>
<dbReference type="InterPro" id="IPR008984">
    <property type="entry name" value="SMAD_FHA_dom_sf"/>
</dbReference>
<evidence type="ECO:0000313" key="4">
    <source>
        <dbReference type="Proteomes" id="UP001598019"/>
    </source>
</evidence>
<name>A0ABW6DIF4_9BACT</name>
<dbReference type="InterPro" id="IPR050923">
    <property type="entry name" value="Cell_Proc_Reg/RNA_Proc"/>
</dbReference>
<accession>A0ABW6DIF4</accession>
<dbReference type="SUPFAM" id="SSF49879">
    <property type="entry name" value="SMAD/FHA domain"/>
    <property type="match status" value="1"/>
</dbReference>
<dbReference type="Proteomes" id="UP001598019">
    <property type="component" value="Unassembled WGS sequence"/>
</dbReference>
<dbReference type="PANTHER" id="PTHR23308">
    <property type="entry name" value="NUCLEAR INHIBITOR OF PROTEIN PHOSPHATASE-1"/>
    <property type="match status" value="1"/>
</dbReference>
<sequence>MQAFSIGRLNTCDIVISDSSVSKMHAKIDHQNGQITITDLGSTNGTFVNGSKVFGTQTLNQYDIVKAGNALVPWMNYVDFSGRSSSPSNMPSNDQSSYIEVPSVGDFMIYFLLLAIPLVNLIMAIIWANKDEPSNIITKNFAKAWLWWILIITIVYGLIFLIFAGAILASM</sequence>
<evidence type="ECO:0000313" key="3">
    <source>
        <dbReference type="EMBL" id="MFD3407090.1"/>
    </source>
</evidence>
<keyword evidence="1" id="KW-1133">Transmembrane helix</keyword>
<dbReference type="SMART" id="SM00240">
    <property type="entry name" value="FHA"/>
    <property type="match status" value="1"/>
</dbReference>
<keyword evidence="1" id="KW-0472">Membrane</keyword>
<evidence type="ECO:0000256" key="1">
    <source>
        <dbReference type="SAM" id="Phobius"/>
    </source>
</evidence>
<dbReference type="Gene3D" id="2.60.200.20">
    <property type="match status" value="1"/>
</dbReference>
<feature type="transmembrane region" description="Helical" evidence="1">
    <location>
        <begin position="147"/>
        <end position="169"/>
    </location>
</feature>
<dbReference type="PROSITE" id="PS50006">
    <property type="entry name" value="FHA_DOMAIN"/>
    <property type="match status" value="1"/>
</dbReference>
<evidence type="ECO:0000259" key="2">
    <source>
        <dbReference type="PROSITE" id="PS50006"/>
    </source>
</evidence>
<dbReference type="Pfam" id="PF00498">
    <property type="entry name" value="FHA"/>
    <property type="match status" value="1"/>
</dbReference>
<dbReference type="InterPro" id="IPR000253">
    <property type="entry name" value="FHA_dom"/>
</dbReference>
<dbReference type="CDD" id="cd00060">
    <property type="entry name" value="FHA"/>
    <property type="match status" value="1"/>
</dbReference>
<feature type="transmembrane region" description="Helical" evidence="1">
    <location>
        <begin position="107"/>
        <end position="127"/>
    </location>
</feature>
<protein>
    <submittedName>
        <fullName evidence="3">FHA domain-containing protein</fullName>
    </submittedName>
</protein>
<dbReference type="RefSeq" id="WP_377979557.1">
    <property type="nucleotide sequence ID" value="NZ_JBBKXX010000001.1"/>
</dbReference>
<comment type="caution">
    <text evidence="3">The sequence shown here is derived from an EMBL/GenBank/DDBJ whole genome shotgun (WGS) entry which is preliminary data.</text>
</comment>
<keyword evidence="4" id="KW-1185">Reference proteome</keyword>
<reference evidence="3 4" key="1">
    <citation type="submission" date="2024-03" db="EMBL/GenBank/DDBJ databases">
        <title>Aquirufa genome sequencing.</title>
        <authorList>
            <person name="Pitt A."/>
            <person name="Hahn M.W."/>
        </authorList>
    </citation>
    <scope>NUCLEOTIDE SEQUENCE [LARGE SCALE GENOMIC DNA]</scope>
    <source>
        <strain evidence="3 4">HETE-83D</strain>
    </source>
</reference>